<evidence type="ECO:0000313" key="1">
    <source>
        <dbReference type="EMBL" id="MFD2568731.1"/>
    </source>
</evidence>
<proteinExistence type="predicted"/>
<sequence length="128" mass="15247">MDKEVKELLDSMICLISIDKKHHECFKDTQSVERDISHLVSRRILHWLFLLARGMGEKSYNFNPYKTENKAEAILHPQFKIFFDHYKIINAIFTLTNKGVEWNSSVSQKERDKIINYIDQNYEPIRSI</sequence>
<dbReference type="RefSeq" id="WP_379667438.1">
    <property type="nucleotide sequence ID" value="NZ_JBHULH010000012.1"/>
</dbReference>
<gene>
    <name evidence="1" type="ORF">ACFSRZ_15255</name>
</gene>
<protein>
    <submittedName>
        <fullName evidence="1">Uncharacterized protein</fullName>
    </submittedName>
</protein>
<name>A0ABW5LY45_9FLAO</name>
<comment type="caution">
    <text evidence="1">The sequence shown here is derived from an EMBL/GenBank/DDBJ whole genome shotgun (WGS) entry which is preliminary data.</text>
</comment>
<accession>A0ABW5LY45</accession>
<organism evidence="1 2">
    <name type="scientific">Pseudotenacibaculum haliotis</name>
    <dbReference type="NCBI Taxonomy" id="1862138"/>
    <lineage>
        <taxon>Bacteria</taxon>
        <taxon>Pseudomonadati</taxon>
        <taxon>Bacteroidota</taxon>
        <taxon>Flavobacteriia</taxon>
        <taxon>Flavobacteriales</taxon>
        <taxon>Flavobacteriaceae</taxon>
        <taxon>Pseudotenacibaculum</taxon>
    </lineage>
</organism>
<dbReference type="EMBL" id="JBHULH010000012">
    <property type="protein sequence ID" value="MFD2568731.1"/>
    <property type="molecule type" value="Genomic_DNA"/>
</dbReference>
<keyword evidence="2" id="KW-1185">Reference proteome</keyword>
<reference evidence="2" key="1">
    <citation type="journal article" date="2019" name="Int. J. Syst. Evol. Microbiol.">
        <title>The Global Catalogue of Microorganisms (GCM) 10K type strain sequencing project: providing services to taxonomists for standard genome sequencing and annotation.</title>
        <authorList>
            <consortium name="The Broad Institute Genomics Platform"/>
            <consortium name="The Broad Institute Genome Sequencing Center for Infectious Disease"/>
            <person name="Wu L."/>
            <person name="Ma J."/>
        </authorList>
    </citation>
    <scope>NUCLEOTIDE SEQUENCE [LARGE SCALE GENOMIC DNA]</scope>
    <source>
        <strain evidence="2">KCTC 52127</strain>
    </source>
</reference>
<dbReference type="Proteomes" id="UP001597508">
    <property type="component" value="Unassembled WGS sequence"/>
</dbReference>
<evidence type="ECO:0000313" key="2">
    <source>
        <dbReference type="Proteomes" id="UP001597508"/>
    </source>
</evidence>